<dbReference type="InterPro" id="IPR004622">
    <property type="entry name" value="DNA_pol_HolB"/>
</dbReference>
<sequence length="353" mass="37405">MILSEPVPLVLLPWQQDQWQSMQAAVRSDRLGHALLIQGPAGIGKRRFADLLAASVLCAQPGADGLPCGACAECQLLAAGNHPDLTRLVPDADSKTGEILAGQVRAVCGSQTMTSSRGRRAVYRIAPAEAMNPVAANSLLKTLEEPASATLWLLVAEAPSSLPATVRSRCHKLTMPPPAAEQALAWLRGELAGGEGGGDRPAAGSDAEQLLVLGQGAPLRALALAGETDLQAREQCLTAFQQVSAGKADPIAVAKAWQSLEPRLVLDWLVGWVSDWLRLQMDPHAAHLINPDQRRRLAGIASGVGAAGGHRFLQQLYAARSEAQSSVNKQLLFESLLLRWAALTRPRAQGRAG</sequence>
<dbReference type="Gene3D" id="3.40.50.300">
    <property type="entry name" value="P-loop containing nucleotide triphosphate hydrolases"/>
    <property type="match status" value="1"/>
</dbReference>
<dbReference type="Pfam" id="PF13177">
    <property type="entry name" value="DNA_pol3_delta2"/>
    <property type="match status" value="1"/>
</dbReference>
<dbReference type="InterPro" id="IPR008921">
    <property type="entry name" value="DNA_pol3_clamp-load_cplx_C"/>
</dbReference>
<dbReference type="RefSeq" id="WP_200241158.1">
    <property type="nucleotide sequence ID" value="NZ_NRRV01000069.1"/>
</dbReference>
<evidence type="ECO:0000256" key="1">
    <source>
        <dbReference type="ARBA" id="ARBA00012417"/>
    </source>
</evidence>
<evidence type="ECO:0000256" key="6">
    <source>
        <dbReference type="ARBA" id="ARBA00022932"/>
    </source>
</evidence>
<dbReference type="EC" id="2.7.7.7" evidence="1"/>
<proteinExistence type="predicted"/>
<dbReference type="NCBIfam" id="NF004310">
    <property type="entry name" value="PRK05707.1"/>
    <property type="match status" value="1"/>
</dbReference>
<keyword evidence="10" id="KW-1185">Reference proteome</keyword>
<reference evidence="9 10" key="1">
    <citation type="journal article" date="2020" name="Microorganisms">
        <title>Osmotic Adaptation and Compatible Solute Biosynthesis of Phototrophic Bacteria as Revealed from Genome Analyses.</title>
        <authorList>
            <person name="Imhoff J.F."/>
            <person name="Rahn T."/>
            <person name="Kunzel S."/>
            <person name="Keller A."/>
            <person name="Neulinger S.C."/>
        </authorList>
    </citation>
    <scope>NUCLEOTIDE SEQUENCE [LARGE SCALE GENOMIC DNA]</scope>
    <source>
        <strain evidence="9 10">DSM 6210</strain>
    </source>
</reference>
<name>A0ABS1CNS1_9GAMM</name>
<dbReference type="SUPFAM" id="SSF48019">
    <property type="entry name" value="post-AAA+ oligomerization domain-like"/>
    <property type="match status" value="1"/>
</dbReference>
<dbReference type="Proteomes" id="UP000748752">
    <property type="component" value="Unassembled WGS sequence"/>
</dbReference>
<evidence type="ECO:0000256" key="2">
    <source>
        <dbReference type="ARBA" id="ARBA00014363"/>
    </source>
</evidence>
<keyword evidence="4" id="KW-0548">Nucleotidyltransferase</keyword>
<gene>
    <name evidence="9" type="primary">holB</name>
    <name evidence="9" type="ORF">CKO31_20790</name>
</gene>
<evidence type="ECO:0000256" key="4">
    <source>
        <dbReference type="ARBA" id="ARBA00022695"/>
    </source>
</evidence>
<evidence type="ECO:0000256" key="7">
    <source>
        <dbReference type="ARBA" id="ARBA00049244"/>
    </source>
</evidence>
<comment type="catalytic activity">
    <reaction evidence="7">
        <text>DNA(n) + a 2'-deoxyribonucleoside 5'-triphosphate = DNA(n+1) + diphosphate</text>
        <dbReference type="Rhea" id="RHEA:22508"/>
        <dbReference type="Rhea" id="RHEA-COMP:17339"/>
        <dbReference type="Rhea" id="RHEA-COMP:17340"/>
        <dbReference type="ChEBI" id="CHEBI:33019"/>
        <dbReference type="ChEBI" id="CHEBI:61560"/>
        <dbReference type="ChEBI" id="CHEBI:173112"/>
        <dbReference type="EC" id="2.7.7.7"/>
    </reaction>
</comment>
<evidence type="ECO:0000256" key="5">
    <source>
        <dbReference type="ARBA" id="ARBA00022705"/>
    </source>
</evidence>
<organism evidence="9 10">
    <name type="scientific">Thiohalocapsa halophila</name>
    <dbReference type="NCBI Taxonomy" id="69359"/>
    <lineage>
        <taxon>Bacteria</taxon>
        <taxon>Pseudomonadati</taxon>
        <taxon>Pseudomonadota</taxon>
        <taxon>Gammaproteobacteria</taxon>
        <taxon>Chromatiales</taxon>
        <taxon>Chromatiaceae</taxon>
        <taxon>Thiohalocapsa</taxon>
    </lineage>
</organism>
<keyword evidence="3" id="KW-0808">Transferase</keyword>
<accession>A0ABS1CNS1</accession>
<feature type="domain" description="DNA polymerase III delta subunit C-terminal" evidence="8">
    <location>
        <begin position="229"/>
        <end position="340"/>
    </location>
</feature>
<dbReference type="InterPro" id="IPR027417">
    <property type="entry name" value="P-loop_NTPase"/>
</dbReference>
<evidence type="ECO:0000256" key="3">
    <source>
        <dbReference type="ARBA" id="ARBA00022679"/>
    </source>
</evidence>
<dbReference type="InterPro" id="IPR015199">
    <property type="entry name" value="DNA_pol_III_delta_C"/>
</dbReference>
<comment type="caution">
    <text evidence="9">The sequence shown here is derived from an EMBL/GenBank/DDBJ whole genome shotgun (WGS) entry which is preliminary data.</text>
</comment>
<dbReference type="Gene3D" id="1.20.272.10">
    <property type="match status" value="1"/>
</dbReference>
<dbReference type="NCBIfam" id="TIGR00678">
    <property type="entry name" value="holB"/>
    <property type="match status" value="1"/>
</dbReference>
<keyword evidence="6" id="KW-0239">DNA-directed DNA polymerase</keyword>
<evidence type="ECO:0000259" key="8">
    <source>
        <dbReference type="Pfam" id="PF09115"/>
    </source>
</evidence>
<evidence type="ECO:0000313" key="10">
    <source>
        <dbReference type="Proteomes" id="UP000748752"/>
    </source>
</evidence>
<dbReference type="PANTHER" id="PTHR11669">
    <property type="entry name" value="REPLICATION FACTOR C / DNA POLYMERASE III GAMMA-TAU SUBUNIT"/>
    <property type="match status" value="1"/>
</dbReference>
<dbReference type="SUPFAM" id="SSF52540">
    <property type="entry name" value="P-loop containing nucleoside triphosphate hydrolases"/>
    <property type="match status" value="1"/>
</dbReference>
<dbReference type="Pfam" id="PF09115">
    <property type="entry name" value="DNApol3-delta_C"/>
    <property type="match status" value="1"/>
</dbReference>
<dbReference type="PANTHER" id="PTHR11669:SF8">
    <property type="entry name" value="DNA POLYMERASE III SUBUNIT DELTA"/>
    <property type="match status" value="1"/>
</dbReference>
<evidence type="ECO:0000313" key="9">
    <source>
        <dbReference type="EMBL" id="MBK1633144.1"/>
    </source>
</evidence>
<dbReference type="InterPro" id="IPR050238">
    <property type="entry name" value="DNA_Rep/Repair_Clamp_Loader"/>
</dbReference>
<dbReference type="EMBL" id="NRRV01000069">
    <property type="protein sequence ID" value="MBK1633144.1"/>
    <property type="molecule type" value="Genomic_DNA"/>
</dbReference>
<protein>
    <recommendedName>
        <fullName evidence="2">DNA polymerase III subunit delta'</fullName>
        <ecNumber evidence="1">2.7.7.7</ecNumber>
    </recommendedName>
</protein>
<keyword evidence="5" id="KW-0235">DNA replication</keyword>